<dbReference type="OrthoDB" id="531205at2759"/>
<dbReference type="Proteomes" id="UP000247498">
    <property type="component" value="Unassembled WGS sequence"/>
</dbReference>
<accession>A0A2V0PLL6</accession>
<dbReference type="InterPro" id="IPR050517">
    <property type="entry name" value="DDR_Repair_Kinase"/>
</dbReference>
<dbReference type="GO" id="GO:0031929">
    <property type="term" value="P:TOR signaling"/>
    <property type="evidence" value="ECO:0007669"/>
    <property type="project" value="TreeGrafter"/>
</dbReference>
<evidence type="ECO:0000313" key="1">
    <source>
        <dbReference type="EMBL" id="GBG00672.1"/>
    </source>
</evidence>
<protein>
    <submittedName>
        <fullName evidence="1">Target of rapamycin kinase</fullName>
    </submittedName>
</protein>
<dbReference type="InterPro" id="IPR016024">
    <property type="entry name" value="ARM-type_fold"/>
</dbReference>
<reference evidence="1 2" key="1">
    <citation type="journal article" date="2018" name="Sci. Rep.">
        <title>Raphidocelis subcapitata (=Pseudokirchneriella subcapitata) provides an insight into genome evolution and environmental adaptations in the Sphaeropleales.</title>
        <authorList>
            <person name="Suzuki S."/>
            <person name="Yamaguchi H."/>
            <person name="Nakajima N."/>
            <person name="Kawachi M."/>
        </authorList>
    </citation>
    <scope>NUCLEOTIDE SEQUENCE [LARGE SCALE GENOMIC DNA]</scope>
    <source>
        <strain evidence="1 2">NIES-35</strain>
    </source>
</reference>
<proteinExistence type="predicted"/>
<dbReference type="EMBL" id="BDRX01000299">
    <property type="protein sequence ID" value="GBG00672.1"/>
    <property type="molecule type" value="Genomic_DNA"/>
</dbReference>
<dbReference type="Gene3D" id="1.25.10.10">
    <property type="entry name" value="Leucine-rich Repeat Variant"/>
    <property type="match status" value="1"/>
</dbReference>
<dbReference type="GO" id="GO:0016242">
    <property type="term" value="P:negative regulation of macroautophagy"/>
    <property type="evidence" value="ECO:0007669"/>
    <property type="project" value="TreeGrafter"/>
</dbReference>
<dbReference type="GO" id="GO:0005634">
    <property type="term" value="C:nucleus"/>
    <property type="evidence" value="ECO:0007669"/>
    <property type="project" value="TreeGrafter"/>
</dbReference>
<dbReference type="STRING" id="307507.A0A2V0PLL6"/>
<organism evidence="1 2">
    <name type="scientific">Raphidocelis subcapitata</name>
    <dbReference type="NCBI Taxonomy" id="307507"/>
    <lineage>
        <taxon>Eukaryota</taxon>
        <taxon>Viridiplantae</taxon>
        <taxon>Chlorophyta</taxon>
        <taxon>core chlorophytes</taxon>
        <taxon>Chlorophyceae</taxon>
        <taxon>CS clade</taxon>
        <taxon>Sphaeropleales</taxon>
        <taxon>Selenastraceae</taxon>
        <taxon>Raphidocelis</taxon>
    </lineage>
</organism>
<dbReference type="GO" id="GO:0031931">
    <property type="term" value="C:TORC1 complex"/>
    <property type="evidence" value="ECO:0007669"/>
    <property type="project" value="TreeGrafter"/>
</dbReference>
<name>A0A2V0PLL6_9CHLO</name>
<dbReference type="InParanoid" id="A0A2V0PLL6"/>
<dbReference type="PANTHER" id="PTHR11139:SF9">
    <property type="entry name" value="SERINE_THREONINE-PROTEIN KINASE MTOR"/>
    <property type="match status" value="1"/>
</dbReference>
<evidence type="ECO:0000313" key="2">
    <source>
        <dbReference type="Proteomes" id="UP000247498"/>
    </source>
</evidence>
<keyword evidence="2" id="KW-1185">Reference proteome</keyword>
<dbReference type="SUPFAM" id="SSF48371">
    <property type="entry name" value="ARM repeat"/>
    <property type="match status" value="1"/>
</dbReference>
<dbReference type="GO" id="GO:0031932">
    <property type="term" value="C:TORC2 complex"/>
    <property type="evidence" value="ECO:0007669"/>
    <property type="project" value="TreeGrafter"/>
</dbReference>
<comment type="caution">
    <text evidence="1">The sequence shown here is derived from an EMBL/GenBank/DDBJ whole genome shotgun (WGS) entry which is preliminary data.</text>
</comment>
<dbReference type="InterPro" id="IPR011989">
    <property type="entry name" value="ARM-like"/>
</dbReference>
<keyword evidence="1" id="KW-0418">Kinase</keyword>
<dbReference type="PANTHER" id="PTHR11139">
    <property type="entry name" value="ATAXIA TELANGIECTASIA MUTATED ATM -RELATED"/>
    <property type="match status" value="1"/>
</dbReference>
<dbReference type="AlphaFoldDB" id="A0A2V0PLL6"/>
<gene>
    <name evidence="1" type="ORF">Rsub_13413</name>
</gene>
<sequence>MTLGELLRHTGEFLLARYREVVETVLRFKDSREKLIRRAVIALLPRLAAFAPERFAQDYLSKCISHLLSVLRHPSERGAAFGAIADMATSLAAVGCAGGFRDCLPAIAAQVRDAVAPRGGPGGALSSSTPKLASAAGGKGGVGGGPVPEALSCVGALSQALQGLWKPYASALLESMVMTGLSETLVRSLAAIAESLPELLEDIQTCLLDLLSLVLTNRPFSPATPRARVAGLVSALASSELQGAPRVRLALNTLGSFDFGRVSLLEFVRDHILPYVDDGDKEVRQAAALACCRVLERHAATAAAAESRRSAAAAGGGAGDGAGGANGYAAAGMNGYGGAAFGGVGGACAGVSARQARGIEAVVGRLLMAAVADTSEHVRRAVLKREEAAFLLDCLISAAPKLILPYISPIQKALVAKLRGGGLAAAAAAGGGGGGAAGAMGLSASLGGGGGLLGQTAVGSAPGTGGSMHLVSSLGSLAGAGGGGLGGGGGGGGPVGGGGGKDRASEAGVVRSVLATLGQLATVAGTSFTPYVPEVGGGFF</sequence>
<dbReference type="GO" id="GO:0005737">
    <property type="term" value="C:cytoplasm"/>
    <property type="evidence" value="ECO:0007669"/>
    <property type="project" value="TreeGrafter"/>
</dbReference>
<dbReference type="GO" id="GO:0004674">
    <property type="term" value="F:protein serine/threonine kinase activity"/>
    <property type="evidence" value="ECO:0007669"/>
    <property type="project" value="TreeGrafter"/>
</dbReference>
<keyword evidence="1" id="KW-0808">Transferase</keyword>